<dbReference type="Proteomes" id="UP000663824">
    <property type="component" value="Unassembled WGS sequence"/>
</dbReference>
<reference evidence="2" key="1">
    <citation type="submission" date="2021-02" db="EMBL/GenBank/DDBJ databases">
        <authorList>
            <person name="Nowell W R."/>
        </authorList>
    </citation>
    <scope>NUCLEOTIDE SEQUENCE</scope>
</reference>
<evidence type="ECO:0000313" key="2">
    <source>
        <dbReference type="EMBL" id="CAF2150201.1"/>
    </source>
</evidence>
<dbReference type="EMBL" id="CAJOBI010005889">
    <property type="protein sequence ID" value="CAF4045279.1"/>
    <property type="molecule type" value="Genomic_DNA"/>
</dbReference>
<evidence type="ECO:0000313" key="3">
    <source>
        <dbReference type="EMBL" id="CAF4045279.1"/>
    </source>
</evidence>
<dbReference type="EMBL" id="CAJNRE010016979">
    <property type="protein sequence ID" value="CAF2150201.1"/>
    <property type="molecule type" value="Genomic_DNA"/>
</dbReference>
<evidence type="ECO:0000313" key="4">
    <source>
        <dbReference type="EMBL" id="CAF4045294.1"/>
    </source>
</evidence>
<dbReference type="Proteomes" id="UP000676336">
    <property type="component" value="Unassembled WGS sequence"/>
</dbReference>
<dbReference type="Proteomes" id="UP000681720">
    <property type="component" value="Unassembled WGS sequence"/>
</dbReference>
<keyword evidence="1" id="KW-0175">Coiled coil</keyword>
<accession>A0A816XS82</accession>
<feature type="coiled-coil region" evidence="1">
    <location>
        <begin position="74"/>
        <end position="101"/>
    </location>
</feature>
<dbReference type="EMBL" id="CAJOBJ010005897">
    <property type="protein sequence ID" value="CAF4045294.1"/>
    <property type="molecule type" value="Genomic_DNA"/>
</dbReference>
<proteinExistence type="predicted"/>
<name>A0A816XS82_9BILA</name>
<gene>
    <name evidence="4" type="ORF">GIL414_LOCUS14132</name>
    <name evidence="2" type="ORF">MBJ925_LOCUS31092</name>
    <name evidence="3" type="ORF">SMN809_LOCUS14341</name>
</gene>
<comment type="caution">
    <text evidence="2">The sequence shown here is derived from an EMBL/GenBank/DDBJ whole genome shotgun (WGS) entry which is preliminary data.</text>
</comment>
<organism evidence="2 5">
    <name type="scientific">Rotaria magnacalcarata</name>
    <dbReference type="NCBI Taxonomy" id="392030"/>
    <lineage>
        <taxon>Eukaryota</taxon>
        <taxon>Metazoa</taxon>
        <taxon>Spiralia</taxon>
        <taxon>Gnathifera</taxon>
        <taxon>Rotifera</taxon>
        <taxon>Eurotatoria</taxon>
        <taxon>Bdelloidea</taxon>
        <taxon>Philodinida</taxon>
        <taxon>Philodinidae</taxon>
        <taxon>Rotaria</taxon>
    </lineage>
</organism>
<evidence type="ECO:0000313" key="5">
    <source>
        <dbReference type="Proteomes" id="UP000663824"/>
    </source>
</evidence>
<dbReference type="AlphaFoldDB" id="A0A816XS82"/>
<evidence type="ECO:0000256" key="1">
    <source>
        <dbReference type="SAM" id="Coils"/>
    </source>
</evidence>
<feature type="non-terminal residue" evidence="2">
    <location>
        <position position="1"/>
    </location>
</feature>
<sequence length="160" mass="18319">KLVRGLSSINSTIQELQQTHIIPSSGLVGEVLLDDVQQNTQGKLNESIDELWKIIDEEEATQLNEAWQNIREVFNNIFNNLRKRENEINNLKNQVHIMQVSHDQLLLDALAIQSTIKMSQFGDNKEHPRIVACRKISPGTMNPILNPVGSYKIQRIDKIR</sequence>
<protein>
    <submittedName>
        <fullName evidence="2">Uncharacterized protein</fullName>
    </submittedName>
</protein>